<feature type="compositionally biased region" description="Acidic residues" evidence="5">
    <location>
        <begin position="677"/>
        <end position="693"/>
    </location>
</feature>
<name>A0A381PA16_9ZZZZ</name>
<dbReference type="Pfam" id="PF13639">
    <property type="entry name" value="zf-RING_2"/>
    <property type="match status" value="1"/>
</dbReference>
<evidence type="ECO:0000256" key="2">
    <source>
        <dbReference type="ARBA" id="ARBA00022771"/>
    </source>
</evidence>
<feature type="compositionally biased region" description="Basic and acidic residues" evidence="5">
    <location>
        <begin position="257"/>
        <end position="269"/>
    </location>
</feature>
<evidence type="ECO:0000256" key="5">
    <source>
        <dbReference type="SAM" id="MobiDB-lite"/>
    </source>
</evidence>
<feature type="region of interest" description="Disordered" evidence="5">
    <location>
        <begin position="155"/>
        <end position="176"/>
    </location>
</feature>
<dbReference type="SMART" id="SM00184">
    <property type="entry name" value="RING"/>
    <property type="match status" value="2"/>
</dbReference>
<dbReference type="PANTHER" id="PTHR23041">
    <property type="entry name" value="RING FINGER DOMAIN-CONTAINING"/>
    <property type="match status" value="1"/>
</dbReference>
<dbReference type="Gene3D" id="3.90.70.80">
    <property type="match status" value="1"/>
</dbReference>
<dbReference type="InterPro" id="IPR047134">
    <property type="entry name" value="RNF4"/>
</dbReference>
<dbReference type="Pfam" id="PF13923">
    <property type="entry name" value="zf-C3HC4_2"/>
    <property type="match status" value="1"/>
</dbReference>
<keyword evidence="1" id="KW-0479">Metal-binding</keyword>
<feature type="domain" description="RING-type" evidence="6">
    <location>
        <begin position="101"/>
        <end position="141"/>
    </location>
</feature>
<evidence type="ECO:0000313" key="8">
    <source>
        <dbReference type="EMBL" id="SUZ62343.1"/>
    </source>
</evidence>
<protein>
    <recommendedName>
        <fullName evidence="9">RING-type domain-containing protein</fullName>
    </recommendedName>
</protein>
<sequence>MINKENMKKPQRDLFDFLENIIKKKYNDLVLECFLKFKNKTVFEKTMKRILKGKDEFECDEYKINLEQLEFIIAELQKLKKKKKKKSPIKKTTKKIPEDECPICYKTPPLSNPMQTECGHIFCKKCIHLALEKNLNCPMCRKKCDMKKLKKLPTAKERKEKQEKEDKKEKERKEKQEKEDKKEKENKCKICLESISKKEKKEIPCGHIFHKDCIKRWGQIGNKKCPICKKDIRKNKEKKEKKEKEKKNKGKKNKGKKVGEDCTKDEECKGKGCCDKGKCEKGNKKVCKNKESHPLLQKFMKIPPKKKSPVRHKSVSKKKKKSTPRDYYDENECKTEDDCPSKCCKDNQCVDDSVCKREKGKQKMIEDQEEYDSAKKKETKLIKKYQKFEMKAIAAMKNLADKVDKPLQKHSKLEHSLRLLSLYRKALKKILKHYNENYGGEKAGKVEWEWDEIPKEIQKHIDFAKERIFDITSSTPISDKSRERNEKLAELETNIINKEYNKIIKNGIIKQENIINVAEDGNCLFNSIVGFLHYEINKKKLSKKEEGKLAKELREKMTSWMLKNKNIKIKKLDMTLENYIQEMEINDENRNIPDSIQNFKQYLKWIGKNNQWGGQGEITVLAMKFKRSIIIFDRNHKPLVNLGHIIPNSDPIILYYRGTVSDGDHYQYYGENHEENNDSDSEEEKEQTFSEEEIQQKSKSKTPPKSKSKTPPKSKSKTPPKSKSKTPPKSKSPKKSHKKILDDLKNNKLNQEDMDNILKNLNLKTQKEYLKELIIIGLNKM</sequence>
<feature type="compositionally biased region" description="Basic residues" evidence="5">
    <location>
        <begin position="247"/>
        <end position="256"/>
    </location>
</feature>
<feature type="region of interest" description="Disordered" evidence="5">
    <location>
        <begin position="238"/>
        <end position="269"/>
    </location>
</feature>
<dbReference type="InterPro" id="IPR001841">
    <property type="entry name" value="Znf_RING"/>
</dbReference>
<feature type="coiled-coil region" evidence="4">
    <location>
        <begin position="59"/>
        <end position="86"/>
    </location>
</feature>
<evidence type="ECO:0000256" key="1">
    <source>
        <dbReference type="ARBA" id="ARBA00022723"/>
    </source>
</evidence>
<gene>
    <name evidence="8" type="ORF">METZ01_LOCUS15197</name>
</gene>
<dbReference type="Gene3D" id="3.30.40.10">
    <property type="entry name" value="Zinc/RING finger domain, C3HC4 (zinc finger)"/>
    <property type="match status" value="2"/>
</dbReference>
<keyword evidence="3" id="KW-0862">Zinc</keyword>
<accession>A0A381PA16</accession>
<feature type="domain" description="OTU" evidence="7">
    <location>
        <begin position="512"/>
        <end position="672"/>
    </location>
</feature>
<organism evidence="8">
    <name type="scientific">marine metagenome</name>
    <dbReference type="NCBI Taxonomy" id="408172"/>
    <lineage>
        <taxon>unclassified sequences</taxon>
        <taxon>metagenomes</taxon>
        <taxon>ecological metagenomes</taxon>
    </lineage>
</organism>
<dbReference type="AlphaFoldDB" id="A0A381PA16"/>
<feature type="domain" description="RING-type" evidence="6">
    <location>
        <begin position="188"/>
        <end position="229"/>
    </location>
</feature>
<evidence type="ECO:0000259" key="7">
    <source>
        <dbReference type="PROSITE" id="PS50802"/>
    </source>
</evidence>
<dbReference type="InterPro" id="IPR038765">
    <property type="entry name" value="Papain-like_cys_pep_sf"/>
</dbReference>
<dbReference type="PROSITE" id="PS50802">
    <property type="entry name" value="OTU"/>
    <property type="match status" value="1"/>
</dbReference>
<feature type="region of interest" description="Disordered" evidence="5">
    <location>
        <begin position="666"/>
        <end position="750"/>
    </location>
</feature>
<dbReference type="PROSITE" id="PS50089">
    <property type="entry name" value="ZF_RING_2"/>
    <property type="match status" value="2"/>
</dbReference>
<proteinExistence type="predicted"/>
<evidence type="ECO:0000259" key="6">
    <source>
        <dbReference type="PROSITE" id="PS50089"/>
    </source>
</evidence>
<keyword evidence="2" id="KW-0863">Zinc-finger</keyword>
<evidence type="ECO:0008006" key="9">
    <source>
        <dbReference type="Google" id="ProtNLM"/>
    </source>
</evidence>
<dbReference type="InterPro" id="IPR017907">
    <property type="entry name" value="Znf_RING_CS"/>
</dbReference>
<dbReference type="CDD" id="cd22744">
    <property type="entry name" value="OTU"/>
    <property type="match status" value="1"/>
</dbReference>
<feature type="region of interest" description="Disordered" evidence="5">
    <location>
        <begin position="297"/>
        <end position="337"/>
    </location>
</feature>
<feature type="compositionally biased region" description="Basic residues" evidence="5">
    <location>
        <begin position="303"/>
        <end position="322"/>
    </location>
</feature>
<feature type="compositionally biased region" description="Basic and acidic residues" evidence="5">
    <location>
        <begin position="323"/>
        <end position="337"/>
    </location>
</feature>
<dbReference type="SUPFAM" id="SSF54001">
    <property type="entry name" value="Cysteine proteinases"/>
    <property type="match status" value="1"/>
</dbReference>
<dbReference type="EMBL" id="UINC01000864">
    <property type="protein sequence ID" value="SUZ62343.1"/>
    <property type="molecule type" value="Genomic_DNA"/>
</dbReference>
<reference evidence="8" key="1">
    <citation type="submission" date="2018-05" db="EMBL/GenBank/DDBJ databases">
        <authorList>
            <person name="Lanie J.A."/>
            <person name="Ng W.-L."/>
            <person name="Kazmierczak K.M."/>
            <person name="Andrzejewski T.M."/>
            <person name="Davidsen T.M."/>
            <person name="Wayne K.J."/>
            <person name="Tettelin H."/>
            <person name="Glass J.I."/>
            <person name="Rusch D."/>
            <person name="Podicherti R."/>
            <person name="Tsui H.-C.T."/>
            <person name="Winkler M.E."/>
        </authorList>
    </citation>
    <scope>NUCLEOTIDE SEQUENCE</scope>
</reference>
<dbReference type="Pfam" id="PF02338">
    <property type="entry name" value="OTU"/>
    <property type="match status" value="1"/>
</dbReference>
<dbReference type="CDD" id="cd16448">
    <property type="entry name" value="RING-H2"/>
    <property type="match status" value="1"/>
</dbReference>
<dbReference type="GO" id="GO:0008270">
    <property type="term" value="F:zinc ion binding"/>
    <property type="evidence" value="ECO:0007669"/>
    <property type="project" value="UniProtKB-KW"/>
</dbReference>
<dbReference type="PROSITE" id="PS00518">
    <property type="entry name" value="ZF_RING_1"/>
    <property type="match status" value="1"/>
</dbReference>
<dbReference type="InterPro" id="IPR013083">
    <property type="entry name" value="Znf_RING/FYVE/PHD"/>
</dbReference>
<evidence type="ECO:0000256" key="4">
    <source>
        <dbReference type="SAM" id="Coils"/>
    </source>
</evidence>
<feature type="compositionally biased region" description="Basic residues" evidence="5">
    <location>
        <begin position="698"/>
        <end position="738"/>
    </location>
</feature>
<keyword evidence="4" id="KW-0175">Coiled coil</keyword>
<evidence type="ECO:0000256" key="3">
    <source>
        <dbReference type="ARBA" id="ARBA00022833"/>
    </source>
</evidence>
<dbReference type="PANTHER" id="PTHR23041:SF78">
    <property type="entry name" value="E3 UBIQUITIN-PROTEIN LIGASE RNF4"/>
    <property type="match status" value="1"/>
</dbReference>
<dbReference type="InterPro" id="IPR003323">
    <property type="entry name" value="OTU_dom"/>
</dbReference>
<dbReference type="SUPFAM" id="SSF57850">
    <property type="entry name" value="RING/U-box"/>
    <property type="match status" value="2"/>
</dbReference>